<evidence type="ECO:0000256" key="1">
    <source>
        <dbReference type="SAM" id="Phobius"/>
    </source>
</evidence>
<keyword evidence="1" id="KW-0812">Transmembrane</keyword>
<sequence length="181" mass="19368">MTSVVRMVDRLVTAGVALALLVAGGWLIGYRVNLRAARESAERLQPVVLTHTAEWPWWPAAVGGAGVTAVLLGLWLLLLHLRPAGAGGDAGAANLDRIADAVAGDVGRHPAVQGAKARTRIERGRPVMRVTVEVAPDTPTAEVRRLARRCAADARRAAGADFEFQLLVEQIRPEKVRPQVI</sequence>
<evidence type="ECO:0000313" key="2">
    <source>
        <dbReference type="EMBL" id="BDY27023.1"/>
    </source>
</evidence>
<proteinExistence type="predicted"/>
<accession>A0AAI8TQT6</accession>
<dbReference type="AlphaFoldDB" id="A0AAI8TQT6"/>
<reference evidence="2" key="1">
    <citation type="submission" date="2023-03" db="EMBL/GenBank/DDBJ databases">
        <title>Draft genome sequence of a Mycolicibacterium mageritense strain H4_3_1 isolated from a hybrid biological-inorganic system reactor.</title>
        <authorList>
            <person name="Feng X."/>
            <person name="Kazama D."/>
            <person name="Sato K."/>
            <person name="Kobayashi H."/>
        </authorList>
    </citation>
    <scope>NUCLEOTIDE SEQUENCE</scope>
    <source>
        <strain evidence="2">H4_3_1</strain>
    </source>
</reference>
<dbReference type="EMBL" id="AP027452">
    <property type="protein sequence ID" value="BDY27023.1"/>
    <property type="molecule type" value="Genomic_DNA"/>
</dbReference>
<name>A0AAI8TQT6_MYCME</name>
<protein>
    <recommendedName>
        <fullName evidence="4">Alkaline shock response membrane anchor protein AmaP</fullName>
    </recommendedName>
</protein>
<feature type="transmembrane region" description="Helical" evidence="1">
    <location>
        <begin position="12"/>
        <end position="30"/>
    </location>
</feature>
<organism evidence="2 3">
    <name type="scientific">Mycolicibacterium mageritense</name>
    <name type="common">Mycobacterium mageritense</name>
    <dbReference type="NCBI Taxonomy" id="53462"/>
    <lineage>
        <taxon>Bacteria</taxon>
        <taxon>Bacillati</taxon>
        <taxon>Actinomycetota</taxon>
        <taxon>Actinomycetes</taxon>
        <taxon>Mycobacteriales</taxon>
        <taxon>Mycobacteriaceae</taxon>
        <taxon>Mycolicibacterium</taxon>
    </lineage>
</organism>
<keyword evidence="1" id="KW-0472">Membrane</keyword>
<feature type="transmembrane region" description="Helical" evidence="1">
    <location>
        <begin position="57"/>
        <end position="78"/>
    </location>
</feature>
<gene>
    <name evidence="2" type="ORF">hbim_00940</name>
</gene>
<evidence type="ECO:0000313" key="3">
    <source>
        <dbReference type="Proteomes" id="UP001241092"/>
    </source>
</evidence>
<dbReference type="RefSeq" id="WP_276824098.1">
    <property type="nucleotide sequence ID" value="NZ_AP027452.1"/>
</dbReference>
<keyword evidence="1" id="KW-1133">Transmembrane helix</keyword>
<dbReference type="Proteomes" id="UP001241092">
    <property type="component" value="Chromosome"/>
</dbReference>
<evidence type="ECO:0008006" key="4">
    <source>
        <dbReference type="Google" id="ProtNLM"/>
    </source>
</evidence>